<name>A3K1J4_SAGS3</name>
<keyword evidence="3" id="KW-1185">Reference proteome</keyword>
<evidence type="ECO:0000313" key="2">
    <source>
        <dbReference type="EMBL" id="EBA08790.1"/>
    </source>
</evidence>
<dbReference type="OrthoDB" id="7876494at2"/>
<comment type="caution">
    <text evidence="2">The sequence shown here is derived from an EMBL/GenBank/DDBJ whole genome shotgun (WGS) entry which is preliminary data.</text>
</comment>
<evidence type="ECO:0008006" key="4">
    <source>
        <dbReference type="Google" id="ProtNLM"/>
    </source>
</evidence>
<reference evidence="2 3" key="1">
    <citation type="submission" date="2006-06" db="EMBL/GenBank/DDBJ databases">
        <authorList>
            <person name="Moran M.A."/>
            <person name="Ferriera S."/>
            <person name="Johnson J."/>
            <person name="Kravitz S."/>
            <person name="Beeson K."/>
            <person name="Sutton G."/>
            <person name="Rogers Y.-H."/>
            <person name="Friedman R."/>
            <person name="Frazier M."/>
            <person name="Venter J.C."/>
        </authorList>
    </citation>
    <scope>NUCLEOTIDE SEQUENCE [LARGE SCALE GENOMIC DNA]</scope>
    <source>
        <strain evidence="2 3">E-37</strain>
    </source>
</reference>
<dbReference type="EMBL" id="AAYA01000004">
    <property type="protein sequence ID" value="EBA08790.1"/>
    <property type="molecule type" value="Genomic_DNA"/>
</dbReference>
<dbReference type="Proteomes" id="UP000005713">
    <property type="component" value="Unassembled WGS sequence"/>
</dbReference>
<dbReference type="RefSeq" id="WP_005857600.1">
    <property type="nucleotide sequence ID" value="NZ_AAYA01000004.1"/>
</dbReference>
<sequence>MIVLIAALAGAIIGGLNAARLKGNKLDVLQYATIYAIAFALLGLILTIVIEKIAA</sequence>
<protein>
    <recommendedName>
        <fullName evidence="4">Apolipoprotein acyltransferase</fullName>
    </recommendedName>
</protein>
<dbReference type="AlphaFoldDB" id="A3K1J4"/>
<keyword evidence="1" id="KW-0812">Transmembrane</keyword>
<keyword evidence="1" id="KW-0472">Membrane</keyword>
<keyword evidence="1" id="KW-1133">Transmembrane helix</keyword>
<accession>A3K1J4</accession>
<evidence type="ECO:0000256" key="1">
    <source>
        <dbReference type="SAM" id="Phobius"/>
    </source>
</evidence>
<proteinExistence type="predicted"/>
<feature type="transmembrane region" description="Helical" evidence="1">
    <location>
        <begin position="28"/>
        <end position="50"/>
    </location>
</feature>
<gene>
    <name evidence="2" type="ORF">SSE37_04070</name>
</gene>
<evidence type="ECO:0000313" key="3">
    <source>
        <dbReference type="Proteomes" id="UP000005713"/>
    </source>
</evidence>
<organism evidence="2 3">
    <name type="scientific">Sagittula stellata (strain ATCC 700073 / DSM 11524 / E-37)</name>
    <dbReference type="NCBI Taxonomy" id="388399"/>
    <lineage>
        <taxon>Bacteria</taxon>
        <taxon>Pseudomonadati</taxon>
        <taxon>Pseudomonadota</taxon>
        <taxon>Alphaproteobacteria</taxon>
        <taxon>Rhodobacterales</taxon>
        <taxon>Roseobacteraceae</taxon>
        <taxon>Sagittula</taxon>
    </lineage>
</organism>